<feature type="signal peptide" evidence="1">
    <location>
        <begin position="1"/>
        <end position="20"/>
    </location>
</feature>
<dbReference type="Proteomes" id="UP001152888">
    <property type="component" value="Unassembled WGS sequence"/>
</dbReference>
<feature type="chain" id="PRO_5040504229" evidence="1">
    <location>
        <begin position="21"/>
        <end position="114"/>
    </location>
</feature>
<dbReference type="AlphaFoldDB" id="A0A9P0LR93"/>
<comment type="caution">
    <text evidence="2">The sequence shown here is derived from an EMBL/GenBank/DDBJ whole genome shotgun (WGS) entry which is preliminary data.</text>
</comment>
<sequence length="114" mass="12966">MMMDFKIILISVLSLATVHAVVPEMSVRSSNVPNAKYEVDAVEVLREAYSTHPGDSYYIARIFGDVFETMHPSSGGWKVFFGCNQWEYYNARNFIYIAINVKIDNVTTVVTIFN</sequence>
<protein>
    <submittedName>
        <fullName evidence="2">Uncharacterized protein</fullName>
    </submittedName>
</protein>
<evidence type="ECO:0000313" key="2">
    <source>
        <dbReference type="EMBL" id="CAH2001122.1"/>
    </source>
</evidence>
<organism evidence="2 3">
    <name type="scientific">Acanthoscelides obtectus</name>
    <name type="common">Bean weevil</name>
    <name type="synonym">Bruchus obtectus</name>
    <dbReference type="NCBI Taxonomy" id="200917"/>
    <lineage>
        <taxon>Eukaryota</taxon>
        <taxon>Metazoa</taxon>
        <taxon>Ecdysozoa</taxon>
        <taxon>Arthropoda</taxon>
        <taxon>Hexapoda</taxon>
        <taxon>Insecta</taxon>
        <taxon>Pterygota</taxon>
        <taxon>Neoptera</taxon>
        <taxon>Endopterygota</taxon>
        <taxon>Coleoptera</taxon>
        <taxon>Polyphaga</taxon>
        <taxon>Cucujiformia</taxon>
        <taxon>Chrysomeloidea</taxon>
        <taxon>Chrysomelidae</taxon>
        <taxon>Bruchinae</taxon>
        <taxon>Bruchini</taxon>
        <taxon>Acanthoscelides</taxon>
    </lineage>
</organism>
<proteinExistence type="predicted"/>
<evidence type="ECO:0000256" key="1">
    <source>
        <dbReference type="SAM" id="SignalP"/>
    </source>
</evidence>
<keyword evidence="3" id="KW-1185">Reference proteome</keyword>
<dbReference type="EMBL" id="CAKOFQ010007437">
    <property type="protein sequence ID" value="CAH2001122.1"/>
    <property type="molecule type" value="Genomic_DNA"/>
</dbReference>
<keyword evidence="1" id="KW-0732">Signal</keyword>
<reference evidence="2" key="1">
    <citation type="submission" date="2022-03" db="EMBL/GenBank/DDBJ databases">
        <authorList>
            <person name="Sayadi A."/>
        </authorList>
    </citation>
    <scope>NUCLEOTIDE SEQUENCE</scope>
</reference>
<name>A0A9P0LR93_ACAOB</name>
<dbReference type="OrthoDB" id="6736528at2759"/>
<gene>
    <name evidence="2" type="ORF">ACAOBT_LOCUS26008</name>
</gene>
<evidence type="ECO:0000313" key="3">
    <source>
        <dbReference type="Proteomes" id="UP001152888"/>
    </source>
</evidence>
<accession>A0A9P0LR93</accession>